<sequence>MIIPNGSGGGIREDPTVHYAVGLRVRSAIEKGFLEFDMATETAVGSGTPGSYSLEETRSVAGVDETYIFMKDVPLDGKLRYFRARHTRSGANASSYTSVVSVMPGEIVTPPPAVGPGEITGVIPVTLGGTEIADPTSGVLLVGAGSSAMTQLAPGAAAGYARSTGSAWARSGLLAGDLTGTVHSDRLSGVYSNITGLGTQAQALDMGTQSITNVGSYSGGAI</sequence>
<proteinExistence type="predicted"/>
<name>A0A0F9L3C8_9ZZZZ</name>
<evidence type="ECO:0000313" key="1">
    <source>
        <dbReference type="EMBL" id="KKM81616.1"/>
    </source>
</evidence>
<protein>
    <submittedName>
        <fullName evidence="1">Uncharacterized protein</fullName>
    </submittedName>
</protein>
<accession>A0A0F9L3C8</accession>
<gene>
    <name evidence="1" type="ORF">LCGC14_1327960</name>
</gene>
<dbReference type="AlphaFoldDB" id="A0A0F9L3C8"/>
<comment type="caution">
    <text evidence="1">The sequence shown here is derived from an EMBL/GenBank/DDBJ whole genome shotgun (WGS) entry which is preliminary data.</text>
</comment>
<organism evidence="1">
    <name type="scientific">marine sediment metagenome</name>
    <dbReference type="NCBI Taxonomy" id="412755"/>
    <lineage>
        <taxon>unclassified sequences</taxon>
        <taxon>metagenomes</taxon>
        <taxon>ecological metagenomes</taxon>
    </lineage>
</organism>
<feature type="non-terminal residue" evidence="1">
    <location>
        <position position="222"/>
    </location>
</feature>
<dbReference type="EMBL" id="LAZR01007992">
    <property type="protein sequence ID" value="KKM81616.1"/>
    <property type="molecule type" value="Genomic_DNA"/>
</dbReference>
<reference evidence="1" key="1">
    <citation type="journal article" date="2015" name="Nature">
        <title>Complex archaea that bridge the gap between prokaryotes and eukaryotes.</title>
        <authorList>
            <person name="Spang A."/>
            <person name="Saw J.H."/>
            <person name="Jorgensen S.L."/>
            <person name="Zaremba-Niedzwiedzka K."/>
            <person name="Martijn J."/>
            <person name="Lind A.E."/>
            <person name="van Eijk R."/>
            <person name="Schleper C."/>
            <person name="Guy L."/>
            <person name="Ettema T.J."/>
        </authorList>
    </citation>
    <scope>NUCLEOTIDE SEQUENCE</scope>
</reference>